<proteinExistence type="predicted"/>
<evidence type="ECO:0000313" key="2">
    <source>
        <dbReference type="EMBL" id="PWB08084.1"/>
    </source>
</evidence>
<keyword evidence="1" id="KW-0472">Membrane</keyword>
<dbReference type="EMBL" id="PUBV01000008">
    <property type="protein sequence ID" value="PWB08084.1"/>
    <property type="molecule type" value="Genomic_DNA"/>
</dbReference>
<feature type="transmembrane region" description="Helical" evidence="1">
    <location>
        <begin position="6"/>
        <end position="24"/>
    </location>
</feature>
<feature type="transmembrane region" description="Helical" evidence="1">
    <location>
        <begin position="53"/>
        <end position="71"/>
    </location>
</feature>
<organism evidence="2 3">
    <name type="scientific">Paramuribaculum intestinale</name>
    <dbReference type="NCBI Taxonomy" id="2094151"/>
    <lineage>
        <taxon>Bacteria</taxon>
        <taxon>Pseudomonadati</taxon>
        <taxon>Bacteroidota</taxon>
        <taxon>Bacteroidia</taxon>
        <taxon>Bacteroidales</taxon>
        <taxon>Muribaculaceae</taxon>
        <taxon>Paramuribaculum</taxon>
    </lineage>
</organism>
<accession>A0A2V1J095</accession>
<comment type="caution">
    <text evidence="2">The sequence shown here is derived from an EMBL/GenBank/DDBJ whole genome shotgun (WGS) entry which is preliminary data.</text>
</comment>
<keyword evidence="1" id="KW-0812">Transmembrane</keyword>
<keyword evidence="1" id="KW-1133">Transmembrane helix</keyword>
<name>A0A2V1J095_9BACT</name>
<gene>
    <name evidence="2" type="ORF">C5O25_05680</name>
</gene>
<reference evidence="3" key="1">
    <citation type="submission" date="2018-02" db="EMBL/GenBank/DDBJ databases">
        <authorList>
            <person name="Clavel T."/>
            <person name="Strowig T."/>
        </authorList>
    </citation>
    <scope>NUCLEOTIDE SEQUENCE [LARGE SCALE GENOMIC DNA]</scope>
    <source>
        <strain evidence="3">DSM 100764</strain>
    </source>
</reference>
<dbReference type="AlphaFoldDB" id="A0A2V1J095"/>
<sequence>MLWLYIVLTPLLAPVYFIFAHWFCRKYDAEFMASDPVGWPKEKKSILKNHRNILIGWIIFMVYGYCIDWGQNDLPYKYTQPSQHWEEATYDPDTYVDPYKQYKENNNR</sequence>
<dbReference type="Proteomes" id="UP000244925">
    <property type="component" value="Unassembled WGS sequence"/>
</dbReference>
<evidence type="ECO:0000256" key="1">
    <source>
        <dbReference type="SAM" id="Phobius"/>
    </source>
</evidence>
<protein>
    <submittedName>
        <fullName evidence="2">Uncharacterized protein</fullName>
    </submittedName>
</protein>
<keyword evidence="3" id="KW-1185">Reference proteome</keyword>
<evidence type="ECO:0000313" key="3">
    <source>
        <dbReference type="Proteomes" id="UP000244925"/>
    </source>
</evidence>